<evidence type="ECO:0000259" key="7">
    <source>
        <dbReference type="PROSITE" id="PS51324"/>
    </source>
</evidence>
<name>A0A6C0DBP8_9ZZZZ</name>
<dbReference type="GO" id="GO:0016971">
    <property type="term" value="F:flavin-dependent sulfhydryl oxidase activity"/>
    <property type="evidence" value="ECO:0007669"/>
    <property type="project" value="InterPro"/>
</dbReference>
<keyword evidence="6" id="KW-1015">Disulfide bond</keyword>
<evidence type="ECO:0000256" key="2">
    <source>
        <dbReference type="ARBA" id="ARBA00012512"/>
    </source>
</evidence>
<keyword evidence="4" id="KW-0274">FAD</keyword>
<dbReference type="GO" id="GO:0050660">
    <property type="term" value="F:flavin adenine dinucleotide binding"/>
    <property type="evidence" value="ECO:0007669"/>
    <property type="project" value="TreeGrafter"/>
</dbReference>
<feature type="domain" description="ERV/ALR sulfhydryl oxidase" evidence="7">
    <location>
        <begin position="12"/>
        <end position="119"/>
    </location>
</feature>
<dbReference type="InterPro" id="IPR017905">
    <property type="entry name" value="ERV/ALR_sulphydryl_oxidase"/>
</dbReference>
<evidence type="ECO:0000256" key="4">
    <source>
        <dbReference type="ARBA" id="ARBA00022827"/>
    </source>
</evidence>
<dbReference type="GO" id="GO:0005739">
    <property type="term" value="C:mitochondrion"/>
    <property type="evidence" value="ECO:0007669"/>
    <property type="project" value="TreeGrafter"/>
</dbReference>
<dbReference type="EMBL" id="MN739566">
    <property type="protein sequence ID" value="QHT13359.1"/>
    <property type="molecule type" value="Genomic_DNA"/>
</dbReference>
<evidence type="ECO:0000256" key="1">
    <source>
        <dbReference type="ARBA" id="ARBA00001974"/>
    </source>
</evidence>
<accession>A0A6C0DBP8</accession>
<dbReference type="PROSITE" id="PS51324">
    <property type="entry name" value="ERV_ALR"/>
    <property type="match status" value="1"/>
</dbReference>
<comment type="cofactor">
    <cofactor evidence="1">
        <name>FAD</name>
        <dbReference type="ChEBI" id="CHEBI:57692"/>
    </cofactor>
</comment>
<evidence type="ECO:0000313" key="8">
    <source>
        <dbReference type="EMBL" id="QHT13359.1"/>
    </source>
</evidence>
<evidence type="ECO:0000256" key="5">
    <source>
        <dbReference type="ARBA" id="ARBA00023002"/>
    </source>
</evidence>
<dbReference type="AlphaFoldDB" id="A0A6C0DBP8"/>
<dbReference type="PANTHER" id="PTHR12645">
    <property type="entry name" value="ALR/ERV"/>
    <property type="match status" value="1"/>
</dbReference>
<evidence type="ECO:0000256" key="3">
    <source>
        <dbReference type="ARBA" id="ARBA00022630"/>
    </source>
</evidence>
<dbReference type="Gene3D" id="1.20.120.310">
    <property type="entry name" value="ERV/ALR sulfhydryl oxidase domain"/>
    <property type="match status" value="1"/>
</dbReference>
<dbReference type="InterPro" id="IPR036774">
    <property type="entry name" value="ERV/ALR_sulphydryl_oxid_sf"/>
</dbReference>
<dbReference type="EC" id="1.8.3.2" evidence="2"/>
<dbReference type="InterPro" id="IPR039799">
    <property type="entry name" value="ALR/ERV"/>
</dbReference>
<protein>
    <recommendedName>
        <fullName evidence="2">thiol oxidase</fullName>
        <ecNumber evidence="2">1.8.3.2</ecNumber>
    </recommendedName>
</protein>
<keyword evidence="3" id="KW-0285">Flavoprotein</keyword>
<evidence type="ECO:0000256" key="6">
    <source>
        <dbReference type="ARBA" id="ARBA00023157"/>
    </source>
</evidence>
<reference evidence="8" key="1">
    <citation type="journal article" date="2020" name="Nature">
        <title>Giant virus diversity and host interactions through global metagenomics.</title>
        <authorList>
            <person name="Schulz F."/>
            <person name="Roux S."/>
            <person name="Paez-Espino D."/>
            <person name="Jungbluth S."/>
            <person name="Walsh D.A."/>
            <person name="Denef V.J."/>
            <person name="McMahon K.D."/>
            <person name="Konstantinidis K.T."/>
            <person name="Eloe-Fadrosh E.A."/>
            <person name="Kyrpides N.C."/>
            <person name="Woyke T."/>
        </authorList>
    </citation>
    <scope>NUCLEOTIDE SEQUENCE</scope>
    <source>
        <strain evidence="8">GVMAG-M-3300023174-131</strain>
    </source>
</reference>
<sequence>MAQNVFNEQDYNSNDGMLTYVWGPALWHSLHTITFNYPVKPTKEQKIFYFNFFTDLKNVLPCKYCRDNFELNLKAKPLSSTVLKNRENFSRWLYEMHELINTNLGKQSKLTYEEVRNRYEHFRSRCLIDPKKVKSKEKTKEKGCTESLYGIKSKCIINIVPKDSNVETFKMDKKCKFIKG</sequence>
<dbReference type="PANTHER" id="PTHR12645:SF0">
    <property type="entry name" value="FAD-LINKED SULFHYDRYL OXIDASE ALR"/>
    <property type="match status" value="1"/>
</dbReference>
<dbReference type="Pfam" id="PF04777">
    <property type="entry name" value="Evr1_Alr"/>
    <property type="match status" value="1"/>
</dbReference>
<dbReference type="SUPFAM" id="SSF69000">
    <property type="entry name" value="FAD-dependent thiol oxidase"/>
    <property type="match status" value="1"/>
</dbReference>
<keyword evidence="5" id="KW-0560">Oxidoreductase</keyword>
<organism evidence="8">
    <name type="scientific">viral metagenome</name>
    <dbReference type="NCBI Taxonomy" id="1070528"/>
    <lineage>
        <taxon>unclassified sequences</taxon>
        <taxon>metagenomes</taxon>
        <taxon>organismal metagenomes</taxon>
    </lineage>
</organism>
<proteinExistence type="predicted"/>